<dbReference type="Pfam" id="PF13490">
    <property type="entry name" value="zf-HC2"/>
    <property type="match status" value="1"/>
</dbReference>
<reference evidence="3 4" key="1">
    <citation type="submission" date="2019-03" db="EMBL/GenBank/DDBJ databases">
        <title>Paraburkholderia sp. 4M-K11, isolated from subtropical forest soil.</title>
        <authorList>
            <person name="Gao Z.-H."/>
            <person name="Qiu L.-H."/>
        </authorList>
    </citation>
    <scope>NUCLEOTIDE SEQUENCE [LARGE SCALE GENOMIC DNA]</scope>
    <source>
        <strain evidence="3 4">4M-K11</strain>
    </source>
</reference>
<evidence type="ECO:0000313" key="3">
    <source>
        <dbReference type="EMBL" id="TDG25405.1"/>
    </source>
</evidence>
<evidence type="ECO:0000256" key="1">
    <source>
        <dbReference type="SAM" id="Phobius"/>
    </source>
</evidence>
<dbReference type="Proteomes" id="UP000295722">
    <property type="component" value="Unassembled WGS sequence"/>
</dbReference>
<feature type="transmembrane region" description="Helical" evidence="1">
    <location>
        <begin position="146"/>
        <end position="167"/>
    </location>
</feature>
<dbReference type="InterPro" id="IPR027383">
    <property type="entry name" value="Znf_put"/>
</dbReference>
<keyword evidence="1" id="KW-1133">Transmembrane helix</keyword>
<gene>
    <name evidence="3" type="ORF">EYW47_06115</name>
</gene>
<evidence type="ECO:0000259" key="2">
    <source>
        <dbReference type="Pfam" id="PF13490"/>
    </source>
</evidence>
<accession>A0A4R5ME47</accession>
<comment type="caution">
    <text evidence="3">The sequence shown here is derived from an EMBL/GenBank/DDBJ whole genome shotgun (WGS) entry which is preliminary data.</text>
</comment>
<dbReference type="InterPro" id="IPR041916">
    <property type="entry name" value="Anti_sigma_zinc_sf"/>
</dbReference>
<dbReference type="OrthoDB" id="191790at2"/>
<protein>
    <submittedName>
        <fullName evidence="3">Anti-sigma factor</fullName>
    </submittedName>
</protein>
<dbReference type="Gene3D" id="1.10.10.1320">
    <property type="entry name" value="Anti-sigma factor, zinc-finger domain"/>
    <property type="match status" value="1"/>
</dbReference>
<feature type="domain" description="Putative zinc-finger" evidence="2">
    <location>
        <begin position="3"/>
        <end position="37"/>
    </location>
</feature>
<proteinExistence type="predicted"/>
<dbReference type="EMBL" id="SMRP01000002">
    <property type="protein sequence ID" value="TDG25405.1"/>
    <property type="molecule type" value="Genomic_DNA"/>
</dbReference>
<sequence>MNCDEARPLVDASIDHELSAADEWRVREHLAGCAQCRQEAANVQAISRMTRAAPYHRAPESLAVRIAAALPPVQAQSAQNASSTQYEAQSTAAATPRGRFRGLRWLWPLSGTGAGAAGRGGGNGNGPARGGVPGGADALGVPAAGLAWLAGAALVLCALSVAAVLHLRKPAADGAFVDELVASHVRAQISGRDLDVISTDRHTVKPWFNGRIDYAPPVEDFAAQGFPLVGGRLDYVGRERVAVLVYRYRKHVIDVYVFPPGSTGPMTDAAAPRASEGYALERWQAAGMTWWAVTDAGPDALVGLHAALEARLAGGGSGG</sequence>
<name>A0A4R5ME47_9BURK</name>
<dbReference type="AlphaFoldDB" id="A0A4R5ME47"/>
<keyword evidence="1" id="KW-0812">Transmembrane</keyword>
<dbReference type="RefSeq" id="WP_133193965.1">
    <property type="nucleotide sequence ID" value="NZ_JBHUCW010000006.1"/>
</dbReference>
<organism evidence="3 4">
    <name type="scientific">Paraburkholderia silviterrae</name>
    <dbReference type="NCBI Taxonomy" id="2528715"/>
    <lineage>
        <taxon>Bacteria</taxon>
        <taxon>Pseudomonadati</taxon>
        <taxon>Pseudomonadota</taxon>
        <taxon>Betaproteobacteria</taxon>
        <taxon>Burkholderiales</taxon>
        <taxon>Burkholderiaceae</taxon>
        <taxon>Paraburkholderia</taxon>
    </lineage>
</organism>
<evidence type="ECO:0000313" key="4">
    <source>
        <dbReference type="Proteomes" id="UP000295722"/>
    </source>
</evidence>
<keyword evidence="4" id="KW-1185">Reference proteome</keyword>
<keyword evidence="1" id="KW-0472">Membrane</keyword>